<dbReference type="InterPro" id="IPR009339">
    <property type="entry name" value="DUF998"/>
</dbReference>
<feature type="transmembrane region" description="Helical" evidence="1">
    <location>
        <begin position="57"/>
        <end position="77"/>
    </location>
</feature>
<feature type="transmembrane region" description="Helical" evidence="1">
    <location>
        <begin position="84"/>
        <end position="101"/>
    </location>
</feature>
<sequence>MSIPRLLALTGMVAVAAAVLLIGALHVIPPSSAISPYRRTISEYAHSDHGTVFNVAVLVLAAGSVAIMVALIGAGLAPARSGGVFALLLWCVALAAIVYFPKHNWAVGPSYSGTVHRWASVLAFLSLPFAALLTARAWRRHDRWRGHARWTSLLGVMSFLAFSPIVGAFLIQPWTGVRWWRLIPLGAVERVLLFSEICIVLVMAVWAARAAARAPGVTPEARPPSAAAPIAP</sequence>
<gene>
    <name evidence="2" type="ORF">Ari01nite_80810</name>
</gene>
<reference evidence="2" key="1">
    <citation type="submission" date="2021-01" db="EMBL/GenBank/DDBJ databases">
        <title>Whole genome shotgun sequence of Actinoplanes rishiriensis NBRC 108556.</title>
        <authorList>
            <person name="Komaki H."/>
            <person name="Tamura T."/>
        </authorList>
    </citation>
    <scope>NUCLEOTIDE SEQUENCE</scope>
    <source>
        <strain evidence="2">NBRC 108556</strain>
    </source>
</reference>
<feature type="transmembrane region" description="Helical" evidence="1">
    <location>
        <begin position="150"/>
        <end position="171"/>
    </location>
</feature>
<evidence type="ECO:0000256" key="1">
    <source>
        <dbReference type="SAM" id="Phobius"/>
    </source>
</evidence>
<dbReference type="Proteomes" id="UP000636960">
    <property type="component" value="Unassembled WGS sequence"/>
</dbReference>
<comment type="caution">
    <text evidence="2">The sequence shown here is derived from an EMBL/GenBank/DDBJ whole genome shotgun (WGS) entry which is preliminary data.</text>
</comment>
<keyword evidence="1" id="KW-1133">Transmembrane helix</keyword>
<dbReference type="EMBL" id="BOMV01000087">
    <property type="protein sequence ID" value="GIF00617.1"/>
    <property type="molecule type" value="Genomic_DNA"/>
</dbReference>
<keyword evidence="3" id="KW-1185">Reference proteome</keyword>
<feature type="transmembrane region" description="Helical" evidence="1">
    <location>
        <begin position="191"/>
        <end position="212"/>
    </location>
</feature>
<dbReference type="RefSeq" id="WP_203788609.1">
    <property type="nucleotide sequence ID" value="NZ_BOMV01000087.1"/>
</dbReference>
<protein>
    <recommendedName>
        <fullName evidence="4">DUF998 domain-containing protein</fullName>
    </recommendedName>
</protein>
<keyword evidence="1" id="KW-0472">Membrane</keyword>
<keyword evidence="1" id="KW-0812">Transmembrane</keyword>
<name>A0A919KBX2_9ACTN</name>
<feature type="transmembrane region" description="Helical" evidence="1">
    <location>
        <begin position="121"/>
        <end position="138"/>
    </location>
</feature>
<evidence type="ECO:0000313" key="3">
    <source>
        <dbReference type="Proteomes" id="UP000636960"/>
    </source>
</evidence>
<accession>A0A919KBX2</accession>
<proteinExistence type="predicted"/>
<dbReference type="Pfam" id="PF06197">
    <property type="entry name" value="DUF998"/>
    <property type="match status" value="1"/>
</dbReference>
<evidence type="ECO:0000313" key="2">
    <source>
        <dbReference type="EMBL" id="GIF00617.1"/>
    </source>
</evidence>
<evidence type="ECO:0008006" key="4">
    <source>
        <dbReference type="Google" id="ProtNLM"/>
    </source>
</evidence>
<organism evidence="2 3">
    <name type="scientific">Paractinoplanes rishiriensis</name>
    <dbReference type="NCBI Taxonomy" id="1050105"/>
    <lineage>
        <taxon>Bacteria</taxon>
        <taxon>Bacillati</taxon>
        <taxon>Actinomycetota</taxon>
        <taxon>Actinomycetes</taxon>
        <taxon>Micromonosporales</taxon>
        <taxon>Micromonosporaceae</taxon>
        <taxon>Paractinoplanes</taxon>
    </lineage>
</organism>
<dbReference type="AlphaFoldDB" id="A0A919KBX2"/>